<dbReference type="Pfam" id="PF12697">
    <property type="entry name" value="Abhydrolase_6"/>
    <property type="match status" value="1"/>
</dbReference>
<accession>A0ABP7D5M3</accession>
<dbReference type="InterPro" id="IPR029058">
    <property type="entry name" value="AB_hydrolase_fold"/>
</dbReference>
<feature type="compositionally biased region" description="Basic and acidic residues" evidence="1">
    <location>
        <begin position="142"/>
        <end position="158"/>
    </location>
</feature>
<dbReference type="Gene3D" id="3.40.50.1820">
    <property type="entry name" value="alpha/beta hydrolase"/>
    <property type="match status" value="1"/>
</dbReference>
<evidence type="ECO:0000313" key="3">
    <source>
        <dbReference type="EMBL" id="GAA3699095.1"/>
    </source>
</evidence>
<protein>
    <submittedName>
        <fullName evidence="3">Alpha/beta hydrolase</fullName>
    </submittedName>
</protein>
<dbReference type="GO" id="GO:0016787">
    <property type="term" value="F:hydrolase activity"/>
    <property type="evidence" value="ECO:0007669"/>
    <property type="project" value="UniProtKB-KW"/>
</dbReference>
<dbReference type="InterPro" id="IPR000073">
    <property type="entry name" value="AB_hydrolase_1"/>
</dbReference>
<dbReference type="SUPFAM" id="SSF53474">
    <property type="entry name" value="alpha/beta-Hydrolases"/>
    <property type="match status" value="1"/>
</dbReference>
<gene>
    <name evidence="3" type="ORF">GCM10022204_14480</name>
</gene>
<keyword evidence="3" id="KW-0378">Hydrolase</keyword>
<dbReference type="PANTHER" id="PTHR37017:SF11">
    <property type="entry name" value="ESTERASE_LIPASE_THIOESTERASE DOMAIN-CONTAINING PROTEIN"/>
    <property type="match status" value="1"/>
</dbReference>
<feature type="compositionally biased region" description="Low complexity" evidence="1">
    <location>
        <begin position="173"/>
        <end position="189"/>
    </location>
</feature>
<dbReference type="PANTHER" id="PTHR37017">
    <property type="entry name" value="AB HYDROLASE-1 DOMAIN-CONTAINING PROTEIN-RELATED"/>
    <property type="match status" value="1"/>
</dbReference>
<evidence type="ECO:0000259" key="2">
    <source>
        <dbReference type="Pfam" id="PF12697"/>
    </source>
</evidence>
<dbReference type="EMBL" id="BAAAYX010000003">
    <property type="protein sequence ID" value="GAA3699095.1"/>
    <property type="molecule type" value="Genomic_DNA"/>
</dbReference>
<dbReference type="Proteomes" id="UP001500051">
    <property type="component" value="Unassembled WGS sequence"/>
</dbReference>
<reference evidence="4" key="1">
    <citation type="journal article" date="2019" name="Int. J. Syst. Evol. Microbiol.">
        <title>The Global Catalogue of Microorganisms (GCM) 10K type strain sequencing project: providing services to taxonomists for standard genome sequencing and annotation.</title>
        <authorList>
            <consortium name="The Broad Institute Genomics Platform"/>
            <consortium name="The Broad Institute Genome Sequencing Center for Infectious Disease"/>
            <person name="Wu L."/>
            <person name="Ma J."/>
        </authorList>
    </citation>
    <scope>NUCLEOTIDE SEQUENCE [LARGE SCALE GENOMIC DNA]</scope>
    <source>
        <strain evidence="4">JCM 16548</strain>
    </source>
</reference>
<evidence type="ECO:0000313" key="4">
    <source>
        <dbReference type="Proteomes" id="UP001500051"/>
    </source>
</evidence>
<comment type="caution">
    <text evidence="3">The sequence shown here is derived from an EMBL/GenBank/DDBJ whole genome shotgun (WGS) entry which is preliminary data.</text>
</comment>
<feature type="region of interest" description="Disordered" evidence="1">
    <location>
        <begin position="139"/>
        <end position="240"/>
    </location>
</feature>
<dbReference type="RefSeq" id="WP_344811638.1">
    <property type="nucleotide sequence ID" value="NZ_BAAAYX010000003.1"/>
</dbReference>
<proteinExistence type="predicted"/>
<dbReference type="InterPro" id="IPR052897">
    <property type="entry name" value="Sec-Metab_Biosynth_Hydrolase"/>
</dbReference>
<feature type="domain" description="AB hydrolase-1" evidence="2">
    <location>
        <begin position="48"/>
        <end position="270"/>
    </location>
</feature>
<organism evidence="3 4">
    <name type="scientific">Microlunatus aurantiacus</name>
    <dbReference type="NCBI Taxonomy" id="446786"/>
    <lineage>
        <taxon>Bacteria</taxon>
        <taxon>Bacillati</taxon>
        <taxon>Actinomycetota</taxon>
        <taxon>Actinomycetes</taxon>
        <taxon>Propionibacteriales</taxon>
        <taxon>Propionibacteriaceae</taxon>
        <taxon>Microlunatus</taxon>
    </lineage>
</organism>
<name>A0ABP7D5M3_9ACTN</name>
<sequence length="280" mass="29813">MSISSVPRQARRRVGAALTALALAAALVLLPTASSASGGGRSGSRPTIVLVHGAFADASVFADVTNRLQRRGYTVIAPANPLRGLASDAAYVASVLATIQGPIILGGHSYGGEVITNAAFGNANVEALVYVAAFAPRRGRDRRSADRDVPGEPPHRGEPGPPAVPRLRHRRATTPTSTRGSSGASSAPISRRRRPTRWRPPSDPARWRRSASTPGRLPGPPSRPGTWWRVRTGRSRPPPQRFMATRMKAHTREVNSSHVAMISHPDVVADLIVDADRGTR</sequence>
<keyword evidence="4" id="KW-1185">Reference proteome</keyword>
<evidence type="ECO:0000256" key="1">
    <source>
        <dbReference type="SAM" id="MobiDB-lite"/>
    </source>
</evidence>